<dbReference type="PANTHER" id="PTHR43585">
    <property type="entry name" value="FUMIPYRROLE BIOSYNTHESIS PROTEIN C"/>
    <property type="match status" value="1"/>
</dbReference>
<keyword evidence="3 4" id="KW-0067">ATP-binding</keyword>
<organism evidence="6 7">
    <name type="scientific">Streptomyces bungoensis</name>
    <dbReference type="NCBI Taxonomy" id="285568"/>
    <lineage>
        <taxon>Bacteria</taxon>
        <taxon>Bacillati</taxon>
        <taxon>Actinomycetota</taxon>
        <taxon>Actinomycetes</taxon>
        <taxon>Kitasatosporales</taxon>
        <taxon>Streptomycetaceae</taxon>
        <taxon>Streptomyces</taxon>
    </lineage>
</organism>
<keyword evidence="1" id="KW-0436">Ligase</keyword>
<keyword evidence="7" id="KW-1185">Reference proteome</keyword>
<feature type="domain" description="ATP-grasp" evidence="5">
    <location>
        <begin position="122"/>
        <end position="322"/>
    </location>
</feature>
<dbReference type="PANTHER" id="PTHR43585:SF2">
    <property type="entry name" value="ATP-GRASP ENZYME FSQD"/>
    <property type="match status" value="1"/>
</dbReference>
<evidence type="ECO:0000259" key="5">
    <source>
        <dbReference type="PROSITE" id="PS50975"/>
    </source>
</evidence>
<evidence type="ECO:0000256" key="1">
    <source>
        <dbReference type="ARBA" id="ARBA00022598"/>
    </source>
</evidence>
<dbReference type="OrthoDB" id="24041at2"/>
<evidence type="ECO:0000256" key="4">
    <source>
        <dbReference type="PROSITE-ProRule" id="PRU00409"/>
    </source>
</evidence>
<dbReference type="Pfam" id="PF13535">
    <property type="entry name" value="ATP-grasp_4"/>
    <property type="match status" value="1"/>
</dbReference>
<evidence type="ECO:0000256" key="3">
    <source>
        <dbReference type="ARBA" id="ARBA00022840"/>
    </source>
</evidence>
<keyword evidence="2 4" id="KW-0547">Nucleotide-binding</keyword>
<protein>
    <recommendedName>
        <fullName evidence="5">ATP-grasp domain-containing protein</fullName>
    </recommendedName>
</protein>
<sequence length="436" mass="46698">MQPAKPQAFVLLELLNHMVLIAREAKRRGLRVIALNNGPLLTEGPFAVPDGVVDEVVPVASWSAAGEVDDLVDDLLTRYEVTGTYAAFEGALRPEARLRELAGLPTSGVATVTRVLDKALVRSDLYAAGLTALRSTTLAEALTWQQWRFEGPAVLKPANGTGSALCFTVGSLAELRAAAGEIAAVTVGNTLMAEYIRAHGEFVLEERAAGELLSVESLVHGGEVHVVGLTGRYVCALDPVVELGVCFPYRHPRHEEIVARAVEFHRSLGITHGPTHLEVMVPDEGPVELIDFNLRTAGVAMAVCIGNAFGVEYAVPLTDLACGRRPDLAFLGRTPRHSADLLLLPPPGATVMTDLAFPAGTEYGRATKPFGQPLSGRADQLDVVAMAVVTADTAEELHQRALEVRRTTVFNGRPLGDHPNNRVVSPRHYLFTATPA</sequence>
<dbReference type="PROSITE" id="PS50975">
    <property type="entry name" value="ATP_GRASP"/>
    <property type="match status" value="1"/>
</dbReference>
<dbReference type="GO" id="GO:0016874">
    <property type="term" value="F:ligase activity"/>
    <property type="evidence" value="ECO:0007669"/>
    <property type="project" value="UniProtKB-KW"/>
</dbReference>
<evidence type="ECO:0000256" key="2">
    <source>
        <dbReference type="ARBA" id="ARBA00022741"/>
    </source>
</evidence>
<dbReference type="GO" id="GO:0046872">
    <property type="term" value="F:metal ion binding"/>
    <property type="evidence" value="ECO:0007669"/>
    <property type="project" value="InterPro"/>
</dbReference>
<gene>
    <name evidence="6" type="ORF">AQJ66_20305</name>
</gene>
<name>A0A117RCG6_9ACTN</name>
<comment type="caution">
    <text evidence="6">The sequence shown here is derived from an EMBL/GenBank/DDBJ whole genome shotgun (WGS) entry which is preliminary data.</text>
</comment>
<dbReference type="EMBL" id="LMWX01000031">
    <property type="protein sequence ID" value="KUN83233.1"/>
    <property type="molecule type" value="Genomic_DNA"/>
</dbReference>
<evidence type="ECO:0000313" key="7">
    <source>
        <dbReference type="Proteomes" id="UP000053024"/>
    </source>
</evidence>
<dbReference type="STRING" id="285568.AQJ66_20305"/>
<dbReference type="Proteomes" id="UP000053024">
    <property type="component" value="Unassembled WGS sequence"/>
</dbReference>
<dbReference type="RefSeq" id="WP_061924003.1">
    <property type="nucleotide sequence ID" value="NZ_KQ948859.1"/>
</dbReference>
<dbReference type="GO" id="GO:0005524">
    <property type="term" value="F:ATP binding"/>
    <property type="evidence" value="ECO:0007669"/>
    <property type="project" value="UniProtKB-UniRule"/>
</dbReference>
<dbReference type="AlphaFoldDB" id="A0A117RCG6"/>
<dbReference type="SUPFAM" id="SSF56059">
    <property type="entry name" value="Glutathione synthetase ATP-binding domain-like"/>
    <property type="match status" value="1"/>
</dbReference>
<evidence type="ECO:0000313" key="6">
    <source>
        <dbReference type="EMBL" id="KUN83233.1"/>
    </source>
</evidence>
<dbReference type="InterPro" id="IPR011761">
    <property type="entry name" value="ATP-grasp"/>
</dbReference>
<accession>A0A117RCG6</accession>
<dbReference type="InterPro" id="IPR052032">
    <property type="entry name" value="ATP-dep_AA_Ligase"/>
</dbReference>
<reference evidence="6 7" key="1">
    <citation type="submission" date="2015-10" db="EMBL/GenBank/DDBJ databases">
        <title>Draft genome sequence of Streptomyces bungoensis DSM 41781, type strain for the species Streptomyces bungoensis.</title>
        <authorList>
            <person name="Ruckert C."/>
            <person name="Winkler A."/>
            <person name="Kalinowski J."/>
            <person name="Kampfer P."/>
            <person name="Glaeser S."/>
        </authorList>
    </citation>
    <scope>NUCLEOTIDE SEQUENCE [LARGE SCALE GENOMIC DNA]</scope>
    <source>
        <strain evidence="6 7">DSM 41781</strain>
    </source>
</reference>
<dbReference type="Gene3D" id="3.30.470.20">
    <property type="entry name" value="ATP-grasp fold, B domain"/>
    <property type="match status" value="1"/>
</dbReference>
<proteinExistence type="predicted"/>